<dbReference type="SUPFAM" id="SSF53448">
    <property type="entry name" value="Nucleotide-diphospho-sugar transferases"/>
    <property type="match status" value="1"/>
</dbReference>
<dbReference type="Pfam" id="PF25557">
    <property type="entry name" value="GAUT_1"/>
    <property type="match status" value="1"/>
</dbReference>
<dbReference type="PANTHER" id="PTHR32116">
    <property type="entry name" value="GALACTURONOSYLTRANSFERASE 4-RELATED"/>
    <property type="match status" value="1"/>
</dbReference>
<sequence length="623" mass="72182">MKQFRRCQRILILSLLSLSVLAPVFFVSHRLKNLASVGRKEFIEDLATIKYRRDDLRLKSIQQESGEGLKEPRLVVYKDKDQNSTVRYSSSEDIRDLEMSAIDGETTNALANRNETDNEKEQGDEQVQQIRISNVFQEKGQFNSQLREITEARMKETRDLLHNKEAHHDRNVHTQSQRVTDEKIREMKDQLIRAKAYLNFAPPGSNSHLVKELRLRIKEVERAVGERTKDSELSRSALQKMRHMEASLSKASAVYPDCSAMTAKLRAMAHTTEEQVRSQKKQATYLVHLAARTTPKGLHCLAMRLTSEYFALEPEERQLPSQQKLRNLHDPNLYHYVVFSDNILACAVVVSSTVSAAVEPKKIVFHVVTDSLNFPAISMWFILNPPGKATIQIQNIDSFDWLFTKYNNPLLKQESSDSRFTFQLNHLRFYLPEIFPALDKVVLFDHDVVVQKDLTGLWHLDMKGKVVGAVQTCLKGKSSYRRMDSFLNFSDPFVAKSFDINACTWAFGLNLFDLQEWRKQNLTALYHRYLQMGSERPLWMAGSLPLGWVTFYKKTVALDRRWHITGLGYESELISMEVERAAVLHFDGIMKPWLDIAIGKYKQYWNKFVKFDHPYLQQCNIHE</sequence>
<dbReference type="Gene3D" id="3.90.550.10">
    <property type="entry name" value="Spore Coat Polysaccharide Biosynthesis Protein SpsA, Chain A"/>
    <property type="match status" value="1"/>
</dbReference>
<dbReference type="GO" id="GO:0000139">
    <property type="term" value="C:Golgi membrane"/>
    <property type="evidence" value="ECO:0007669"/>
    <property type="project" value="UniProtKB-SubCell"/>
</dbReference>
<comment type="pathway">
    <text evidence="1 5">Glycan metabolism; pectin biosynthesis.</text>
</comment>
<dbReference type="InterPro" id="IPR029044">
    <property type="entry name" value="Nucleotide-diphossugar_trans"/>
</dbReference>
<dbReference type="AlphaFoldDB" id="A0A7J6HSQ1"/>
<evidence type="ECO:0000313" key="7">
    <source>
        <dbReference type="EMBL" id="KAF4398306.1"/>
    </source>
</evidence>
<keyword evidence="4" id="KW-0808">Transferase</keyword>
<keyword evidence="8" id="KW-1185">Reference proteome</keyword>
<dbReference type="UniPathway" id="UPA00845"/>
<comment type="similarity">
    <text evidence="2 5">Belongs to the glycosyltransferase 8 family.</text>
</comment>
<feature type="region of interest" description="Disordered" evidence="6">
    <location>
        <begin position="106"/>
        <end position="125"/>
    </location>
</feature>
<evidence type="ECO:0000256" key="3">
    <source>
        <dbReference type="ARBA" id="ARBA00022676"/>
    </source>
</evidence>
<proteinExistence type="inferred from homology"/>
<evidence type="ECO:0000256" key="6">
    <source>
        <dbReference type="SAM" id="MobiDB-lite"/>
    </source>
</evidence>
<dbReference type="Pfam" id="PF01501">
    <property type="entry name" value="Glyco_transf_8"/>
    <property type="match status" value="1"/>
</dbReference>
<dbReference type="GO" id="GO:0045489">
    <property type="term" value="P:pectin biosynthetic process"/>
    <property type="evidence" value="ECO:0007669"/>
    <property type="project" value="UniProtKB-UniPathway"/>
</dbReference>
<organism evidence="7 8">
    <name type="scientific">Cannabis sativa</name>
    <name type="common">Hemp</name>
    <name type="synonym">Marijuana</name>
    <dbReference type="NCBI Taxonomy" id="3483"/>
    <lineage>
        <taxon>Eukaryota</taxon>
        <taxon>Viridiplantae</taxon>
        <taxon>Streptophyta</taxon>
        <taxon>Embryophyta</taxon>
        <taxon>Tracheophyta</taxon>
        <taxon>Spermatophyta</taxon>
        <taxon>Magnoliopsida</taxon>
        <taxon>eudicotyledons</taxon>
        <taxon>Gunneridae</taxon>
        <taxon>Pentapetalae</taxon>
        <taxon>rosids</taxon>
        <taxon>fabids</taxon>
        <taxon>Rosales</taxon>
        <taxon>Cannabaceae</taxon>
        <taxon>Cannabis</taxon>
    </lineage>
</organism>
<name>A0A7J6HSQ1_CANSA</name>
<dbReference type="GO" id="GO:0047262">
    <property type="term" value="F:polygalacturonate 4-alpha-galacturonosyltransferase activity"/>
    <property type="evidence" value="ECO:0007669"/>
    <property type="project" value="InterPro"/>
</dbReference>
<dbReference type="InterPro" id="IPR002495">
    <property type="entry name" value="Glyco_trans_8"/>
</dbReference>
<evidence type="ECO:0000256" key="4">
    <source>
        <dbReference type="ARBA" id="ARBA00022679"/>
    </source>
</evidence>
<reference evidence="7 8" key="1">
    <citation type="journal article" date="2020" name="bioRxiv">
        <title>Sequence and annotation of 42 cannabis genomes reveals extensive copy number variation in cannabinoid synthesis and pathogen resistance genes.</title>
        <authorList>
            <person name="Mckernan K.J."/>
            <person name="Helbert Y."/>
            <person name="Kane L.T."/>
            <person name="Ebling H."/>
            <person name="Zhang L."/>
            <person name="Liu B."/>
            <person name="Eaton Z."/>
            <person name="Mclaughlin S."/>
            <person name="Kingan S."/>
            <person name="Baybayan P."/>
            <person name="Concepcion G."/>
            <person name="Jordan M."/>
            <person name="Riva A."/>
            <person name="Barbazuk W."/>
            <person name="Harkins T."/>
        </authorList>
    </citation>
    <scope>NUCLEOTIDE SEQUENCE [LARGE SCALE GENOMIC DNA]</scope>
    <source>
        <strain evidence="8">cv. Jamaican Lion 4</strain>
        <tissue evidence="7">Leaf</tissue>
    </source>
</reference>
<accession>A0A7J6HSQ1</accession>
<dbReference type="InterPro" id="IPR029993">
    <property type="entry name" value="GAUT"/>
</dbReference>
<dbReference type="PANTHER" id="PTHR32116:SF0">
    <property type="entry name" value="GALACTURONOSYLTRANSFERASE 6-RELATED"/>
    <property type="match status" value="1"/>
</dbReference>
<dbReference type="EMBL" id="JAATIQ010000027">
    <property type="protein sequence ID" value="KAF4398306.1"/>
    <property type="molecule type" value="Genomic_DNA"/>
</dbReference>
<evidence type="ECO:0000256" key="2">
    <source>
        <dbReference type="ARBA" id="ARBA00006351"/>
    </source>
</evidence>
<evidence type="ECO:0000256" key="1">
    <source>
        <dbReference type="ARBA" id="ARBA00004877"/>
    </source>
</evidence>
<dbReference type="Proteomes" id="UP000583929">
    <property type="component" value="Unassembled WGS sequence"/>
</dbReference>
<comment type="caution">
    <text evidence="7">The sequence shown here is derived from an EMBL/GenBank/DDBJ whole genome shotgun (WGS) entry which is preliminary data.</text>
</comment>
<dbReference type="GO" id="GO:0071555">
    <property type="term" value="P:cell wall organization"/>
    <property type="evidence" value="ECO:0007669"/>
    <property type="project" value="UniProtKB-KW"/>
</dbReference>
<evidence type="ECO:0000256" key="5">
    <source>
        <dbReference type="RuleBase" id="RU362027"/>
    </source>
</evidence>
<comment type="subcellular location">
    <subcellularLocation>
        <location evidence="5">Golgi apparatus membrane</location>
        <topology evidence="5">Single-pass type II membrane protein</topology>
    </subcellularLocation>
</comment>
<dbReference type="EC" id="2.4.1.-" evidence="5"/>
<protein>
    <recommendedName>
        <fullName evidence="5">Hexosyltransferase</fullName>
        <ecNumber evidence="5">2.4.1.-</ecNumber>
    </recommendedName>
</protein>
<gene>
    <name evidence="7" type="ORF">G4B88_007585</name>
</gene>
<evidence type="ECO:0000313" key="8">
    <source>
        <dbReference type="Proteomes" id="UP000583929"/>
    </source>
</evidence>
<keyword evidence="5" id="KW-0333">Golgi apparatus</keyword>
<feature type="compositionally biased region" description="Basic and acidic residues" evidence="6">
    <location>
        <begin position="114"/>
        <end position="123"/>
    </location>
</feature>
<keyword evidence="5" id="KW-0961">Cell wall biogenesis/degradation</keyword>
<dbReference type="CDD" id="cd06429">
    <property type="entry name" value="GT8_like_1"/>
    <property type="match status" value="1"/>
</dbReference>
<keyword evidence="3 5" id="KW-0328">Glycosyltransferase</keyword>